<dbReference type="Proteomes" id="UP000008177">
    <property type="component" value="Unplaced contigs"/>
</dbReference>
<evidence type="ECO:0000313" key="2">
    <source>
        <dbReference type="Proteomes" id="UP000008177"/>
    </source>
</evidence>
<evidence type="ECO:0000313" key="1">
    <source>
        <dbReference type="EMBL" id="CCD33663.1"/>
    </source>
</evidence>
<reference evidence="2" key="1">
    <citation type="journal article" date="2011" name="PLoS Genet.">
        <title>Genomic analysis of the necrotrophic fungal pathogens Sclerotinia sclerotiorum and Botrytis cinerea.</title>
        <authorList>
            <person name="Amselem J."/>
            <person name="Cuomo C.A."/>
            <person name="van Kan J.A."/>
            <person name="Viaud M."/>
            <person name="Benito E.P."/>
            <person name="Couloux A."/>
            <person name="Coutinho P.M."/>
            <person name="de Vries R.P."/>
            <person name="Dyer P.S."/>
            <person name="Fillinger S."/>
            <person name="Fournier E."/>
            <person name="Gout L."/>
            <person name="Hahn M."/>
            <person name="Kohn L."/>
            <person name="Lapalu N."/>
            <person name="Plummer K.M."/>
            <person name="Pradier J.M."/>
            <person name="Quevillon E."/>
            <person name="Sharon A."/>
            <person name="Simon A."/>
            <person name="ten Have A."/>
            <person name="Tudzynski B."/>
            <person name="Tudzynski P."/>
            <person name="Wincker P."/>
            <person name="Andrew M."/>
            <person name="Anthouard V."/>
            <person name="Beever R.E."/>
            <person name="Beffa R."/>
            <person name="Benoit I."/>
            <person name="Bouzid O."/>
            <person name="Brault B."/>
            <person name="Chen Z."/>
            <person name="Choquer M."/>
            <person name="Collemare J."/>
            <person name="Cotton P."/>
            <person name="Danchin E.G."/>
            <person name="Da Silva C."/>
            <person name="Gautier A."/>
            <person name="Giraud C."/>
            <person name="Giraud T."/>
            <person name="Gonzalez C."/>
            <person name="Grossetete S."/>
            <person name="Guldener U."/>
            <person name="Henrissat B."/>
            <person name="Howlett B.J."/>
            <person name="Kodira C."/>
            <person name="Kretschmer M."/>
            <person name="Lappartient A."/>
            <person name="Leroch M."/>
            <person name="Levis C."/>
            <person name="Mauceli E."/>
            <person name="Neuveglise C."/>
            <person name="Oeser B."/>
            <person name="Pearson M."/>
            <person name="Poulain J."/>
            <person name="Poussereau N."/>
            <person name="Quesneville H."/>
            <person name="Rascle C."/>
            <person name="Schumacher J."/>
            <person name="Segurens B."/>
            <person name="Sexton A."/>
            <person name="Silva E."/>
            <person name="Sirven C."/>
            <person name="Soanes D.M."/>
            <person name="Talbot N.J."/>
            <person name="Templeton M."/>
            <person name="Yandava C."/>
            <person name="Yarden O."/>
            <person name="Zeng Q."/>
            <person name="Rollins J.A."/>
            <person name="Lebrun M.H."/>
            <person name="Dickman M."/>
        </authorList>
    </citation>
    <scope>NUCLEOTIDE SEQUENCE [LARGE SCALE GENOMIC DNA]</scope>
    <source>
        <strain evidence="2">T4</strain>
    </source>
</reference>
<sequence>MISCRRFFQLCQSSNTKNLHTEKYSLTRKLCTPTATRIRSLCRASAGNERKPDNLPRLNRKVPLQQQAILTWVFLTMV</sequence>
<dbReference type="HOGENOM" id="CLU_2621730_0_0_1"/>
<gene>
    <name evidence="1" type="ORF">BofuT4_uP068090.1</name>
</gene>
<name>G2XQX6_BOTF4</name>
<organism evidence="1 2">
    <name type="scientific">Botryotinia fuckeliana (strain T4)</name>
    <name type="common">Noble rot fungus</name>
    <name type="synonym">Botrytis cinerea</name>
    <dbReference type="NCBI Taxonomy" id="999810"/>
    <lineage>
        <taxon>Eukaryota</taxon>
        <taxon>Fungi</taxon>
        <taxon>Dikarya</taxon>
        <taxon>Ascomycota</taxon>
        <taxon>Pezizomycotina</taxon>
        <taxon>Leotiomycetes</taxon>
        <taxon>Helotiales</taxon>
        <taxon>Sclerotiniaceae</taxon>
        <taxon>Botrytis</taxon>
    </lineage>
</organism>
<dbReference type="AlphaFoldDB" id="G2XQX6"/>
<proteinExistence type="predicted"/>
<dbReference type="InParanoid" id="G2XQX6"/>
<protein>
    <submittedName>
        <fullName evidence="1">Uncharacterized protein</fullName>
    </submittedName>
</protein>
<accession>G2XQX6</accession>
<dbReference type="EMBL" id="FQ790254">
    <property type="protein sequence ID" value="CCD33663.1"/>
    <property type="molecule type" value="Genomic_DNA"/>
</dbReference>